<dbReference type="KEGG" id="dor:Desor_3876"/>
<protein>
    <submittedName>
        <fullName evidence="2">ABC-type uncharacterized transport system, periplasmic component</fullName>
    </submittedName>
</protein>
<organism evidence="2 3">
    <name type="scientific">Desulfosporosinus orientis (strain ATCC 19365 / DSM 765 / NCIMB 8382 / VKM B-1628 / Singapore I)</name>
    <name type="common">Desulfotomaculum orientis</name>
    <dbReference type="NCBI Taxonomy" id="768706"/>
    <lineage>
        <taxon>Bacteria</taxon>
        <taxon>Bacillati</taxon>
        <taxon>Bacillota</taxon>
        <taxon>Clostridia</taxon>
        <taxon>Eubacteriales</taxon>
        <taxon>Desulfitobacteriaceae</taxon>
        <taxon>Desulfosporosinus</taxon>
    </lineage>
</organism>
<sequence>MKKMSTVLLTILLGISLLLVATGCGTGTTPSNTANGNTAAKVTQVGIIQLADNGAFTDMREGFINKMRSLGYSEDKMVFDYKSANGDTGTLNSICQTMVDQKKDFIVTIGTPATQAIVNMDSGIPVFFISVSNPVAAGVITDMKTPDKNATGTSNAIPVDEMFKLSDKLTPGRHTYGLIYNTGEVNSVSTIKSAKKYMDNNGLKYKEAIVTSSSEVQQAAESLVGKVDAFFIPNDSMVQSAMPQVAEIAKNAKIPVYGSSAVMVQSGAFATISIDDSTIGAITASMADQFMKGTAIAKIPAITVSNFTTVINKTTADAIGVTVPQDELAKAKVIQ</sequence>
<dbReference type="Proteomes" id="UP000006346">
    <property type="component" value="Chromosome"/>
</dbReference>
<dbReference type="AlphaFoldDB" id="G7WBS9"/>
<dbReference type="EMBL" id="CP003108">
    <property type="protein sequence ID" value="AET69326.1"/>
    <property type="molecule type" value="Genomic_DNA"/>
</dbReference>
<dbReference type="InterPro" id="IPR028082">
    <property type="entry name" value="Peripla_BP_I"/>
</dbReference>
<dbReference type="STRING" id="768706.Desor_3876"/>
<reference evidence="3" key="1">
    <citation type="submission" date="2011-11" db="EMBL/GenBank/DDBJ databases">
        <title>Complete sequence of Desulfosporosinus orientis DSM 765.</title>
        <authorList>
            <person name="Lucas S."/>
            <person name="Han J."/>
            <person name="Lapidus A."/>
            <person name="Cheng J.-F."/>
            <person name="Goodwin L."/>
            <person name="Pitluck S."/>
            <person name="Peters L."/>
            <person name="Ovchinnikova G."/>
            <person name="Teshima H."/>
            <person name="Detter J.C."/>
            <person name="Han C."/>
            <person name="Tapia R."/>
            <person name="Land M."/>
            <person name="Hauser L."/>
            <person name="Kyrpides N."/>
            <person name="Ivanova N."/>
            <person name="Pagani I."/>
            <person name="Pester M."/>
            <person name="Spring S."/>
            <person name="Ollivier B."/>
            <person name="Rattei T."/>
            <person name="Klenk H.-P."/>
            <person name="Wagner M."/>
            <person name="Loy A."/>
            <person name="Woyke T."/>
        </authorList>
    </citation>
    <scope>NUCLEOTIDE SEQUENCE [LARGE SCALE GENOMIC DNA]</scope>
    <source>
        <strain evidence="3">ATCC 19365 / DSM 765 / NCIMB 8382 / VKM B-1628</strain>
    </source>
</reference>
<dbReference type="eggNOG" id="COG2984">
    <property type="taxonomic scope" value="Bacteria"/>
</dbReference>
<evidence type="ECO:0000313" key="2">
    <source>
        <dbReference type="EMBL" id="AET69326.1"/>
    </source>
</evidence>
<dbReference type="Pfam" id="PF04392">
    <property type="entry name" value="ABC_sub_bind"/>
    <property type="match status" value="1"/>
</dbReference>
<dbReference type="Gene3D" id="3.40.50.2300">
    <property type="match status" value="2"/>
</dbReference>
<dbReference type="PATRIC" id="fig|768706.3.peg.3920"/>
<feature type="signal peptide" evidence="1">
    <location>
        <begin position="1"/>
        <end position="21"/>
    </location>
</feature>
<dbReference type="RefSeq" id="WP_014186133.1">
    <property type="nucleotide sequence ID" value="NC_016584.1"/>
</dbReference>
<keyword evidence="1" id="KW-0732">Signal</keyword>
<reference evidence="2 3" key="2">
    <citation type="journal article" date="2012" name="J. Bacteriol.">
        <title>Complete genome sequences of Desulfosporosinus orientis DSM765T, Desulfosporosinus youngiae DSM17734T, Desulfosporosinus meridiei DSM13257T, and Desulfosporosinus acidiphilus DSM22704T.</title>
        <authorList>
            <person name="Pester M."/>
            <person name="Brambilla E."/>
            <person name="Alazard D."/>
            <person name="Rattei T."/>
            <person name="Weinmaier T."/>
            <person name="Han J."/>
            <person name="Lucas S."/>
            <person name="Lapidus A."/>
            <person name="Cheng J.F."/>
            <person name="Goodwin L."/>
            <person name="Pitluck S."/>
            <person name="Peters L."/>
            <person name="Ovchinnikova G."/>
            <person name="Teshima H."/>
            <person name="Detter J.C."/>
            <person name="Han C.S."/>
            <person name="Tapia R."/>
            <person name="Land M.L."/>
            <person name="Hauser L."/>
            <person name="Kyrpides N.C."/>
            <person name="Ivanova N.N."/>
            <person name="Pagani I."/>
            <person name="Huntmann M."/>
            <person name="Wei C.L."/>
            <person name="Davenport K.W."/>
            <person name="Daligault H."/>
            <person name="Chain P.S."/>
            <person name="Chen A."/>
            <person name="Mavromatis K."/>
            <person name="Markowitz V."/>
            <person name="Szeto E."/>
            <person name="Mikhailova N."/>
            <person name="Pati A."/>
            <person name="Wagner M."/>
            <person name="Woyke T."/>
            <person name="Ollivier B."/>
            <person name="Klenk H.P."/>
            <person name="Spring S."/>
            <person name="Loy A."/>
        </authorList>
    </citation>
    <scope>NUCLEOTIDE SEQUENCE [LARGE SCALE GENOMIC DNA]</scope>
    <source>
        <strain evidence="3">ATCC 19365 / DSM 765 / NCIMB 8382 / VKM B-1628</strain>
    </source>
</reference>
<accession>G7WBS9</accession>
<name>G7WBS9_DESOD</name>
<proteinExistence type="predicted"/>
<keyword evidence="3" id="KW-1185">Reference proteome</keyword>
<dbReference type="PROSITE" id="PS51257">
    <property type="entry name" value="PROKAR_LIPOPROTEIN"/>
    <property type="match status" value="1"/>
</dbReference>
<evidence type="ECO:0000313" key="3">
    <source>
        <dbReference type="Proteomes" id="UP000006346"/>
    </source>
</evidence>
<dbReference type="CDD" id="cd06325">
    <property type="entry name" value="PBP1_ABC_unchar_transporter"/>
    <property type="match status" value="1"/>
</dbReference>
<feature type="chain" id="PRO_5039636451" evidence="1">
    <location>
        <begin position="22"/>
        <end position="335"/>
    </location>
</feature>
<dbReference type="InterPro" id="IPR007487">
    <property type="entry name" value="ABC_transpt-TYRBP-like"/>
</dbReference>
<dbReference type="OrthoDB" id="9776955at2"/>
<dbReference type="SUPFAM" id="SSF53822">
    <property type="entry name" value="Periplasmic binding protein-like I"/>
    <property type="match status" value="1"/>
</dbReference>
<gene>
    <name evidence="2" type="ordered locus">Desor_3876</name>
</gene>
<dbReference type="PANTHER" id="PTHR35271:SF1">
    <property type="entry name" value="ABC TRANSPORTER, SUBSTRATE-BINDING LIPOPROTEIN"/>
    <property type="match status" value="1"/>
</dbReference>
<evidence type="ECO:0000256" key="1">
    <source>
        <dbReference type="SAM" id="SignalP"/>
    </source>
</evidence>
<dbReference type="HOGENOM" id="CLU_058196_1_0_9"/>
<dbReference type="PANTHER" id="PTHR35271">
    <property type="entry name" value="ABC TRANSPORTER, SUBSTRATE-BINDING LIPOPROTEIN-RELATED"/>
    <property type="match status" value="1"/>
</dbReference>